<dbReference type="AlphaFoldDB" id="A0A382A1H9"/>
<feature type="non-terminal residue" evidence="1">
    <location>
        <position position="1"/>
    </location>
</feature>
<protein>
    <submittedName>
        <fullName evidence="1">Uncharacterized protein</fullName>
    </submittedName>
</protein>
<organism evidence="1">
    <name type="scientific">marine metagenome</name>
    <dbReference type="NCBI Taxonomy" id="408172"/>
    <lineage>
        <taxon>unclassified sequences</taxon>
        <taxon>metagenomes</taxon>
        <taxon>ecological metagenomes</taxon>
    </lineage>
</organism>
<sequence>LQEPFPRACLVSKFLYSGLLALDSPVKTHMGLSH</sequence>
<dbReference type="EMBL" id="UINC01023440">
    <property type="protein sequence ID" value="SVA95101.1"/>
    <property type="molecule type" value="Genomic_DNA"/>
</dbReference>
<reference evidence="1" key="1">
    <citation type="submission" date="2018-05" db="EMBL/GenBank/DDBJ databases">
        <authorList>
            <person name="Lanie J.A."/>
            <person name="Ng W.-L."/>
            <person name="Kazmierczak K.M."/>
            <person name="Andrzejewski T.M."/>
            <person name="Davidsen T.M."/>
            <person name="Wayne K.J."/>
            <person name="Tettelin H."/>
            <person name="Glass J.I."/>
            <person name="Rusch D."/>
            <person name="Podicherti R."/>
            <person name="Tsui H.-C.T."/>
            <person name="Winkler M.E."/>
        </authorList>
    </citation>
    <scope>NUCLEOTIDE SEQUENCE</scope>
</reference>
<name>A0A382A1H9_9ZZZZ</name>
<evidence type="ECO:0000313" key="1">
    <source>
        <dbReference type="EMBL" id="SVA95101.1"/>
    </source>
</evidence>
<accession>A0A382A1H9</accession>
<proteinExistence type="predicted"/>
<gene>
    <name evidence="1" type="ORF">METZ01_LOCUS147955</name>
</gene>